<evidence type="ECO:0000256" key="1">
    <source>
        <dbReference type="ARBA" id="ARBA00022679"/>
    </source>
</evidence>
<dbReference type="SUPFAM" id="SSF53474">
    <property type="entry name" value="alpha/beta-Hydrolases"/>
    <property type="match status" value="1"/>
</dbReference>
<dbReference type="EC" id="2.3.1.31" evidence="4"/>
<dbReference type="EMBL" id="CABL01000003">
    <property type="protein sequence ID" value="CBH74817.1"/>
    <property type="molecule type" value="Genomic_DNA"/>
</dbReference>
<reference evidence="4" key="1">
    <citation type="submission" date="2009-10" db="EMBL/GenBank/DDBJ databases">
        <title>Diversity of trophic interactions inside an arsenic-rich microbial ecosystem.</title>
        <authorList>
            <person name="Bertin P.N."/>
            <person name="Heinrich-Salmeron A."/>
            <person name="Pelletier E."/>
            <person name="Goulhen-Chollet F."/>
            <person name="Arsene-Ploetze F."/>
            <person name="Gallien S."/>
            <person name="Calteau A."/>
            <person name="Vallenet D."/>
            <person name="Casiot C."/>
            <person name="Chane-Woon-Ming B."/>
            <person name="Giloteaux L."/>
            <person name="Barakat M."/>
            <person name="Bonnefoy V."/>
            <person name="Bruneel O."/>
            <person name="Chandler M."/>
            <person name="Cleiss J."/>
            <person name="Duran R."/>
            <person name="Elbaz-Poulichet F."/>
            <person name="Fonknechten N."/>
            <person name="Lauga B."/>
            <person name="Mornico D."/>
            <person name="Ortet P."/>
            <person name="Schaeffer C."/>
            <person name="Siguier P."/>
            <person name="Alexander Thil Smith A."/>
            <person name="Van Dorsselaer A."/>
            <person name="Weissenbach J."/>
            <person name="Medigue C."/>
            <person name="Le Paslier D."/>
        </authorList>
    </citation>
    <scope>NUCLEOTIDE SEQUENCE</scope>
</reference>
<organism evidence="4">
    <name type="scientific">mine drainage metagenome</name>
    <dbReference type="NCBI Taxonomy" id="410659"/>
    <lineage>
        <taxon>unclassified sequences</taxon>
        <taxon>metagenomes</taxon>
        <taxon>ecological metagenomes</taxon>
    </lineage>
</organism>
<dbReference type="InterPro" id="IPR029058">
    <property type="entry name" value="AB_hydrolase_fold"/>
</dbReference>
<evidence type="ECO:0000256" key="2">
    <source>
        <dbReference type="SAM" id="MobiDB-lite"/>
    </source>
</evidence>
<accession>E6PED2</accession>
<proteinExistence type="inferred from homology"/>
<gene>
    <name evidence="4" type="primary">metX</name>
    <name evidence="4" type="ORF">CARN1_0448</name>
</gene>
<feature type="region of interest" description="Disordered" evidence="2">
    <location>
        <begin position="1"/>
        <end position="24"/>
    </location>
</feature>
<dbReference type="AlphaFoldDB" id="E6PED2"/>
<dbReference type="InterPro" id="IPR008220">
    <property type="entry name" value="HAT_MetX-like"/>
</dbReference>
<sequence length="334" mass="36421">MPFRHSGLGATVSGKSDPSRCGPRQGHAVLARRLPVEQRVAIYGDPACGRIALVLHALTGDHRAATWWPGIVGEGALLDPREYCIVGINMLGSCYGSTRVRERITIADIVRAQRRALDELGIERIDLAIGGSMGGMQALQWAHDAPERVGRAVIIGAPDRTGTTAIALNAIQRDALALDPIAGLGLARKIAMLSYKSDALLSRRHGRRPDRNGEPRFDVEGFLDLQAAKLIERIDAETYRTLTHAMDSFDLRDARWPGTTPPLTFVGISSDTLFPAREVRDSAERIACAGIDARYLEFRSDHGHDAFLAEDAALAQLLARYMRYDIVPTGATTH</sequence>
<dbReference type="GO" id="GO:0009092">
    <property type="term" value="P:homoserine metabolic process"/>
    <property type="evidence" value="ECO:0007669"/>
    <property type="project" value="TreeGrafter"/>
</dbReference>
<comment type="caution">
    <text evidence="4">The sequence shown here is derived from an EMBL/GenBank/DDBJ whole genome shotgun (WGS) entry which is preliminary data.</text>
</comment>
<dbReference type="GO" id="GO:0009086">
    <property type="term" value="P:methionine biosynthetic process"/>
    <property type="evidence" value="ECO:0007669"/>
    <property type="project" value="TreeGrafter"/>
</dbReference>
<dbReference type="PIRSF" id="PIRSF000443">
    <property type="entry name" value="Homoser_Ac_trans"/>
    <property type="match status" value="1"/>
</dbReference>
<protein>
    <submittedName>
        <fullName evidence="4">Homoserine O-acetyltransferase (Homoserine O-trans-acetylase) (Homoserine transacetylase) (HTA)</fullName>
        <ecNumber evidence="4">2.3.1.31</ecNumber>
    </submittedName>
</protein>
<dbReference type="GO" id="GO:0004414">
    <property type="term" value="F:homoserine O-acetyltransferase activity"/>
    <property type="evidence" value="ECO:0007669"/>
    <property type="project" value="UniProtKB-EC"/>
</dbReference>
<dbReference type="InterPro" id="IPR000073">
    <property type="entry name" value="AB_hydrolase_1"/>
</dbReference>
<dbReference type="Pfam" id="PF00561">
    <property type="entry name" value="Abhydrolase_1"/>
    <property type="match status" value="1"/>
</dbReference>
<dbReference type="Gene3D" id="3.40.50.1820">
    <property type="entry name" value="alpha/beta hydrolase"/>
    <property type="match status" value="1"/>
</dbReference>
<dbReference type="HAMAP" id="MF_00296">
    <property type="entry name" value="MetX_acyltransf"/>
    <property type="match status" value="1"/>
</dbReference>
<feature type="domain" description="AB hydrolase-1" evidence="3">
    <location>
        <begin position="53"/>
        <end position="308"/>
    </location>
</feature>
<keyword evidence="4" id="KW-0012">Acyltransferase</keyword>
<evidence type="ECO:0000259" key="3">
    <source>
        <dbReference type="Pfam" id="PF00561"/>
    </source>
</evidence>
<dbReference type="PANTHER" id="PTHR32268">
    <property type="entry name" value="HOMOSERINE O-ACETYLTRANSFERASE"/>
    <property type="match status" value="1"/>
</dbReference>
<dbReference type="PANTHER" id="PTHR32268:SF11">
    <property type="entry name" value="HOMOSERINE O-ACETYLTRANSFERASE"/>
    <property type="match status" value="1"/>
</dbReference>
<evidence type="ECO:0000313" key="4">
    <source>
        <dbReference type="EMBL" id="CBH74817.1"/>
    </source>
</evidence>
<name>E6PED2_9ZZZZ</name>
<keyword evidence="1 4" id="KW-0808">Transferase</keyword>